<dbReference type="Pfam" id="PF00528">
    <property type="entry name" value="BPD_transp_1"/>
    <property type="match status" value="1"/>
</dbReference>
<dbReference type="InterPro" id="IPR035906">
    <property type="entry name" value="MetI-like_sf"/>
</dbReference>
<evidence type="ECO:0000256" key="3">
    <source>
        <dbReference type="ARBA" id="ARBA00022448"/>
    </source>
</evidence>
<dbReference type="AlphaFoldDB" id="A0A2W5V2Q0"/>
<feature type="transmembrane region" description="Helical" evidence="9">
    <location>
        <begin position="186"/>
        <end position="205"/>
    </location>
</feature>
<comment type="caution">
    <text evidence="11">The sequence shown here is derived from an EMBL/GenBank/DDBJ whole genome shotgun (WGS) entry which is preliminary data.</text>
</comment>
<evidence type="ECO:0000256" key="9">
    <source>
        <dbReference type="RuleBase" id="RU363032"/>
    </source>
</evidence>
<name>A0A2W5V2Q0_9CAUL</name>
<dbReference type="CDD" id="cd06261">
    <property type="entry name" value="TM_PBP2"/>
    <property type="match status" value="1"/>
</dbReference>
<dbReference type="NCBIfam" id="TIGR01726">
    <property type="entry name" value="HEQRo_perm_3TM"/>
    <property type="match status" value="1"/>
</dbReference>
<keyword evidence="8 9" id="KW-0472">Membrane</keyword>
<proteinExistence type="inferred from homology"/>
<dbReference type="GO" id="GO:0043190">
    <property type="term" value="C:ATP-binding cassette (ABC) transporter complex"/>
    <property type="evidence" value="ECO:0007669"/>
    <property type="project" value="InterPro"/>
</dbReference>
<dbReference type="InterPro" id="IPR000515">
    <property type="entry name" value="MetI-like"/>
</dbReference>
<dbReference type="PANTHER" id="PTHR30614:SF0">
    <property type="entry name" value="L-CYSTINE TRANSPORT SYSTEM PERMEASE PROTEIN TCYL"/>
    <property type="match status" value="1"/>
</dbReference>
<gene>
    <name evidence="11" type="ORF">DI526_12985</name>
</gene>
<dbReference type="InterPro" id="IPR010065">
    <property type="entry name" value="AA_ABC_transptr_permease_3TM"/>
</dbReference>
<protein>
    <submittedName>
        <fullName evidence="11">Cystine ABC transporter permease</fullName>
    </submittedName>
</protein>
<keyword evidence="6" id="KW-0029">Amino-acid transport</keyword>
<dbReference type="RefSeq" id="WP_304278573.1">
    <property type="nucleotide sequence ID" value="NZ_QFQZ01000039.1"/>
</dbReference>
<dbReference type="EMBL" id="QFQZ01000039">
    <property type="protein sequence ID" value="PZR33592.1"/>
    <property type="molecule type" value="Genomic_DNA"/>
</dbReference>
<dbReference type="SUPFAM" id="SSF161098">
    <property type="entry name" value="MetI-like"/>
    <property type="match status" value="1"/>
</dbReference>
<dbReference type="PANTHER" id="PTHR30614">
    <property type="entry name" value="MEMBRANE COMPONENT OF AMINO ACID ABC TRANSPORTER"/>
    <property type="match status" value="1"/>
</dbReference>
<keyword evidence="4" id="KW-1003">Cell membrane</keyword>
<evidence type="ECO:0000256" key="6">
    <source>
        <dbReference type="ARBA" id="ARBA00022970"/>
    </source>
</evidence>
<organism evidence="11 12">
    <name type="scientific">Caulobacter segnis</name>
    <dbReference type="NCBI Taxonomy" id="88688"/>
    <lineage>
        <taxon>Bacteria</taxon>
        <taxon>Pseudomonadati</taxon>
        <taxon>Pseudomonadota</taxon>
        <taxon>Alphaproteobacteria</taxon>
        <taxon>Caulobacterales</taxon>
        <taxon>Caulobacteraceae</taxon>
        <taxon>Caulobacter</taxon>
    </lineage>
</organism>
<evidence type="ECO:0000256" key="2">
    <source>
        <dbReference type="ARBA" id="ARBA00010072"/>
    </source>
</evidence>
<evidence type="ECO:0000256" key="1">
    <source>
        <dbReference type="ARBA" id="ARBA00004429"/>
    </source>
</evidence>
<evidence type="ECO:0000256" key="5">
    <source>
        <dbReference type="ARBA" id="ARBA00022692"/>
    </source>
</evidence>
<evidence type="ECO:0000313" key="12">
    <source>
        <dbReference type="Proteomes" id="UP000249393"/>
    </source>
</evidence>
<comment type="similarity">
    <text evidence="2">Belongs to the binding-protein-dependent transport system permease family. HisMQ subfamily.</text>
</comment>
<dbReference type="Proteomes" id="UP000249393">
    <property type="component" value="Unassembled WGS sequence"/>
</dbReference>
<evidence type="ECO:0000313" key="11">
    <source>
        <dbReference type="EMBL" id="PZR33592.1"/>
    </source>
</evidence>
<keyword evidence="7 9" id="KW-1133">Transmembrane helix</keyword>
<dbReference type="Gene3D" id="1.10.3720.10">
    <property type="entry name" value="MetI-like"/>
    <property type="match status" value="1"/>
</dbReference>
<keyword evidence="5 9" id="KW-0812">Transmembrane</keyword>
<evidence type="ECO:0000256" key="4">
    <source>
        <dbReference type="ARBA" id="ARBA00022475"/>
    </source>
</evidence>
<keyword evidence="3 9" id="KW-0813">Transport</keyword>
<dbReference type="FunFam" id="1.10.3720.10:FF:000009">
    <property type="entry name" value="Amino acid ABC transporter permease"/>
    <property type="match status" value="1"/>
</dbReference>
<feature type="transmembrane region" description="Helical" evidence="9">
    <location>
        <begin position="55"/>
        <end position="78"/>
    </location>
</feature>
<sequence>METGLDLLRQSAPLLLKGAGYTVLLSVIGMGVGVVLGFGLALMRLSRSPLLRWPASVYVSAFRGTPLLVQLFLIYYGLPQFGIEMPALFAAGIGFSLNVAAYACEILRSAIAAVDKGQWEAATVLGMSRGQALRRVILPQAARTAVAPLSNSFISLVKDTSLAATIQVPELFRQTQLITARTYEIFTMYLAAAAIYWIVSTILAAGQHRLERRASEGRR</sequence>
<reference evidence="11 12" key="1">
    <citation type="submission" date="2017-08" db="EMBL/GenBank/DDBJ databases">
        <title>Infants hospitalized years apart are colonized by the same room-sourced microbial strains.</title>
        <authorList>
            <person name="Brooks B."/>
            <person name="Olm M.R."/>
            <person name="Firek B.A."/>
            <person name="Baker R."/>
            <person name="Thomas B.C."/>
            <person name="Morowitz M.J."/>
            <person name="Banfield J.F."/>
        </authorList>
    </citation>
    <scope>NUCLEOTIDE SEQUENCE [LARGE SCALE GENOMIC DNA]</scope>
    <source>
        <strain evidence="11">S2_003_000_R2_4</strain>
    </source>
</reference>
<dbReference type="InterPro" id="IPR043429">
    <property type="entry name" value="ArtM/GltK/GlnP/TcyL/YhdX-like"/>
</dbReference>
<accession>A0A2W5V2Q0</accession>
<feature type="domain" description="ABC transmembrane type-1" evidence="10">
    <location>
        <begin position="19"/>
        <end position="207"/>
    </location>
</feature>
<dbReference type="GO" id="GO:0015184">
    <property type="term" value="F:L-cystine transmembrane transporter activity"/>
    <property type="evidence" value="ECO:0007669"/>
    <property type="project" value="TreeGrafter"/>
</dbReference>
<comment type="subcellular location">
    <subcellularLocation>
        <location evidence="1">Cell inner membrane</location>
        <topology evidence="1">Multi-pass membrane protein</topology>
    </subcellularLocation>
    <subcellularLocation>
        <location evidence="9">Cell membrane</location>
        <topology evidence="9">Multi-pass membrane protein</topology>
    </subcellularLocation>
</comment>
<dbReference type="PROSITE" id="PS50928">
    <property type="entry name" value="ABC_TM1"/>
    <property type="match status" value="1"/>
</dbReference>
<evidence type="ECO:0000256" key="8">
    <source>
        <dbReference type="ARBA" id="ARBA00023136"/>
    </source>
</evidence>
<feature type="transmembrane region" description="Helical" evidence="9">
    <location>
        <begin position="20"/>
        <end position="43"/>
    </location>
</feature>
<evidence type="ECO:0000259" key="10">
    <source>
        <dbReference type="PROSITE" id="PS50928"/>
    </source>
</evidence>
<dbReference type="NCBIfam" id="NF011680">
    <property type="entry name" value="PRK15100.1"/>
    <property type="match status" value="1"/>
</dbReference>
<evidence type="ECO:0000256" key="7">
    <source>
        <dbReference type="ARBA" id="ARBA00022989"/>
    </source>
</evidence>